<dbReference type="InterPro" id="IPR011990">
    <property type="entry name" value="TPR-like_helical_dom_sf"/>
</dbReference>
<dbReference type="AlphaFoldDB" id="A0A1J4KNW8"/>
<organism evidence="1 2">
    <name type="scientific">Tritrichomonas foetus</name>
    <dbReference type="NCBI Taxonomy" id="1144522"/>
    <lineage>
        <taxon>Eukaryota</taxon>
        <taxon>Metamonada</taxon>
        <taxon>Parabasalia</taxon>
        <taxon>Tritrichomonadida</taxon>
        <taxon>Tritrichomonadidae</taxon>
        <taxon>Tritrichomonas</taxon>
    </lineage>
</organism>
<dbReference type="VEuPathDB" id="TrichDB:TRFO_16932"/>
<proteinExistence type="predicted"/>
<evidence type="ECO:0000313" key="1">
    <source>
        <dbReference type="EMBL" id="OHT12983.1"/>
    </source>
</evidence>
<dbReference type="GeneID" id="94833990"/>
<dbReference type="Gene3D" id="1.25.40.10">
    <property type="entry name" value="Tetratricopeptide repeat domain"/>
    <property type="match status" value="1"/>
</dbReference>
<reference evidence="1" key="1">
    <citation type="submission" date="2016-10" db="EMBL/GenBank/DDBJ databases">
        <authorList>
            <person name="Benchimol M."/>
            <person name="Almeida L.G."/>
            <person name="Vasconcelos A.T."/>
            <person name="Perreira-Neves A."/>
            <person name="Rosa I.A."/>
            <person name="Tasca T."/>
            <person name="Bogo M.R."/>
            <person name="de Souza W."/>
        </authorList>
    </citation>
    <scope>NUCLEOTIDE SEQUENCE [LARGE SCALE GENOMIC DNA]</scope>
    <source>
        <strain evidence="1">K</strain>
    </source>
</reference>
<dbReference type="EMBL" id="MLAK01000550">
    <property type="protein sequence ID" value="OHT12983.1"/>
    <property type="molecule type" value="Genomic_DNA"/>
</dbReference>
<dbReference type="Proteomes" id="UP000179807">
    <property type="component" value="Unassembled WGS sequence"/>
</dbReference>
<keyword evidence="2" id="KW-1185">Reference proteome</keyword>
<comment type="caution">
    <text evidence="1">The sequence shown here is derived from an EMBL/GenBank/DDBJ whole genome shotgun (WGS) entry which is preliminary data.</text>
</comment>
<name>A0A1J4KNW8_9EUKA</name>
<protein>
    <submittedName>
        <fullName evidence="1">Uncharacterized protein</fullName>
    </submittedName>
</protein>
<evidence type="ECO:0000313" key="2">
    <source>
        <dbReference type="Proteomes" id="UP000179807"/>
    </source>
</evidence>
<dbReference type="RefSeq" id="XP_068366119.1">
    <property type="nucleotide sequence ID" value="XM_068499286.1"/>
</dbReference>
<accession>A0A1J4KNW8</accession>
<dbReference type="SUPFAM" id="SSF81901">
    <property type="entry name" value="HCP-like"/>
    <property type="match status" value="1"/>
</dbReference>
<gene>
    <name evidence="1" type="ORF">TRFO_16932</name>
</gene>
<sequence length="578" mass="64749">MESINGIDAQVLVSHSKPTFIFKHKNMIHVKPQPASPPPNMKSGSNAPKKVAANPFLSPPLEEDKFGEDLCTIPETTSGFKLSKAANTMSAPPISLTQATAPLQNDLIRSSNVFNLNNQLNNSDNEIERENLVIDNHALTNFSSINSNNINPSKYNHLSNSNLIKPSVIQHNLLNNNLLQKNINHIPFGHLPITSAMKGNAQLLKPLGGIRSGDELFEDAMRCETGESVFLNVIRSSMLFKSAADAGHDGAIFWYAKKLTYGIGIRPNPREAAKMFKTASEHGTKDAAFMFYEALMKSGGNIREVIFFIKAGLRENDLSSNFAVVKCVEENGEIMWPVCEALLSLKFCLRRCYKPFSPTYFNFAKKYLTTSDLSTLLSESRNDSSISYFLAVLITEKLVDLSFIHNKDNEAKKLLEDSFEAGYKPAFDYFLKCQYSLNEYDFSKTHHLIIHGCEFARNGNAILAVEEWQKAVNQDCKWNPDFQSLKTVSQQLNNHVDNDPSYENASQIFLSLLEYWAKAGSGEAKEILGEILISGRNGLEKNISRGLMHLKAAFDNENYEMENYQLLKDNCTGFYGEK</sequence>